<dbReference type="PANTHER" id="PTHR23417:SF14">
    <property type="entry name" value="PENTACOTRIPEPTIDE-REPEAT REGION OF PRORP DOMAIN-CONTAINING PROTEIN"/>
    <property type="match status" value="1"/>
</dbReference>
<comment type="caution">
    <text evidence="9">Lacks conserved residue(s) required for the propagation of feature annotation.</text>
</comment>
<evidence type="ECO:0000256" key="7">
    <source>
        <dbReference type="ARBA" id="ARBA00060552"/>
    </source>
</evidence>
<feature type="binding site" evidence="9">
    <location>
        <position position="100"/>
    </location>
    <ligand>
        <name>S-adenosyl-L-methionine</name>
        <dbReference type="ChEBI" id="CHEBI:59789"/>
    </ligand>
</feature>
<dbReference type="NCBIfam" id="TIGR00091">
    <property type="entry name" value="tRNA (guanosine(46)-N7)-methyltransferase TrmB"/>
    <property type="match status" value="1"/>
</dbReference>
<feature type="binding site" evidence="9">
    <location>
        <position position="127"/>
    </location>
    <ligand>
        <name>S-adenosyl-L-methionine</name>
        <dbReference type="ChEBI" id="CHEBI:59789"/>
    </ligand>
</feature>
<name>A0A060H670_XYLFS</name>
<dbReference type="PATRIC" id="fig|155920.8.peg.3133"/>
<dbReference type="HOGENOM" id="CLU_050910_0_1_6"/>
<evidence type="ECO:0000256" key="2">
    <source>
        <dbReference type="ARBA" id="ARBA00003015"/>
    </source>
</evidence>
<gene>
    <name evidence="9" type="primary">trmB</name>
    <name evidence="10" type="ORF">D934_13225</name>
</gene>
<evidence type="ECO:0000313" key="10">
    <source>
        <dbReference type="EMBL" id="AIC10815.1"/>
    </source>
</evidence>
<evidence type="ECO:0000256" key="9">
    <source>
        <dbReference type="HAMAP-Rule" id="MF_01057"/>
    </source>
</evidence>
<dbReference type="FunFam" id="3.40.50.150:FF:000035">
    <property type="entry name" value="tRNA (guanine-N(7)-)-methyltransferase"/>
    <property type="match status" value="1"/>
</dbReference>
<dbReference type="SUPFAM" id="SSF53335">
    <property type="entry name" value="S-adenosyl-L-methionine-dependent methyltransferases"/>
    <property type="match status" value="1"/>
</dbReference>
<feature type="binding site" evidence="9">
    <location>
        <position position="150"/>
    </location>
    <ligand>
        <name>S-adenosyl-L-methionine</name>
        <dbReference type="ChEBI" id="CHEBI:59789"/>
    </ligand>
</feature>
<evidence type="ECO:0000256" key="3">
    <source>
        <dbReference type="ARBA" id="ARBA00022603"/>
    </source>
</evidence>
<dbReference type="UniPathway" id="UPA00989"/>
<evidence type="ECO:0000256" key="6">
    <source>
        <dbReference type="ARBA" id="ARBA00022694"/>
    </source>
</evidence>
<dbReference type="PANTHER" id="PTHR23417">
    <property type="entry name" value="3-DEOXY-D-MANNO-OCTULOSONIC-ACID TRANSFERASE/TRNA GUANINE-N 7 - -METHYLTRANSFERASE"/>
    <property type="match status" value="1"/>
</dbReference>
<keyword evidence="5 9" id="KW-0949">S-adenosyl-L-methionine</keyword>
<keyword evidence="3 9" id="KW-0489">Methyltransferase</keyword>
<feature type="binding site" evidence="9">
    <location>
        <position position="154"/>
    </location>
    <ligand>
        <name>substrate</name>
    </ligand>
</feature>
<dbReference type="GO" id="GO:0043527">
    <property type="term" value="C:tRNA methyltransferase complex"/>
    <property type="evidence" value="ECO:0007669"/>
    <property type="project" value="TreeGrafter"/>
</dbReference>
<comment type="function">
    <text evidence="2 9">Catalyzes the formation of N(7)-methylguanine at position 46 (m7G46) in tRNA.</text>
</comment>
<accession>A0A060H670</accession>
<proteinExistence type="inferred from homology"/>
<dbReference type="KEGG" id="xfs:D934_13225"/>
<dbReference type="GO" id="GO:0008176">
    <property type="term" value="F:tRNA (guanine(46)-N7)-methyltransferase activity"/>
    <property type="evidence" value="ECO:0007669"/>
    <property type="project" value="UniProtKB-UniRule"/>
</dbReference>
<feature type="binding site" evidence="9">
    <location>
        <position position="75"/>
    </location>
    <ligand>
        <name>S-adenosyl-L-methionine</name>
        <dbReference type="ChEBI" id="CHEBI:59789"/>
    </ligand>
</feature>
<protein>
    <recommendedName>
        <fullName evidence="9">tRNA (guanine-N(7)-)-methyltransferase</fullName>
        <ecNumber evidence="9">2.1.1.33</ecNumber>
    </recommendedName>
    <alternativeName>
        <fullName evidence="9">tRNA (guanine(46)-N(7))-methyltransferase</fullName>
    </alternativeName>
    <alternativeName>
        <fullName evidence="9">tRNA(m7G46)-methyltransferase</fullName>
    </alternativeName>
</protein>
<dbReference type="InterPro" id="IPR003358">
    <property type="entry name" value="tRNA_(Gua-N-7)_MeTrfase_Trmb"/>
</dbReference>
<organism evidence="10 11">
    <name type="scientific">Xylella fastidiosa subsp. sandyi Ann-1</name>
    <dbReference type="NCBI Taxonomy" id="155920"/>
    <lineage>
        <taxon>Bacteria</taxon>
        <taxon>Pseudomonadati</taxon>
        <taxon>Pseudomonadota</taxon>
        <taxon>Gammaproteobacteria</taxon>
        <taxon>Lysobacterales</taxon>
        <taxon>Lysobacteraceae</taxon>
        <taxon>Xylella</taxon>
    </lineage>
</organism>
<dbReference type="HAMAP" id="MF_01057">
    <property type="entry name" value="tRNA_methyltr_TrmB"/>
    <property type="match status" value="1"/>
</dbReference>
<dbReference type="EMBL" id="CP006696">
    <property type="protein sequence ID" value="AIC10815.1"/>
    <property type="molecule type" value="Genomic_DNA"/>
</dbReference>
<evidence type="ECO:0000256" key="5">
    <source>
        <dbReference type="ARBA" id="ARBA00022691"/>
    </source>
</evidence>
<sequence length="244" mass="28308">MMNLLSSDGVQVLPRPFTLNERRREVRSFVLRQGHFTPAQKRAFDHYWPRFGVDFIGQLRDLDVLFGRSAPKVLEVGFGNGAALRFAAQHEPRYDYIGIEVYAPGVGRLLNGLAEDGSRHVRLYHYDAVEVLNKEIADGALDEIRIYFPDPWHKKRHHKRRLIQPLFATLLVRKLRIGGCLHMATDWADYAEQMWDVLDATPGLVNRAGLRGQVPCPDWRVQTRFERRGQNLGHRVWNLLYDRV</sequence>
<evidence type="ECO:0000256" key="1">
    <source>
        <dbReference type="ARBA" id="ARBA00000142"/>
    </source>
</evidence>
<dbReference type="EC" id="2.1.1.33" evidence="9"/>
<comment type="pathway">
    <text evidence="7 9">tRNA modification; N(7)-methylguanine-tRNA biosynthesis.</text>
</comment>
<comment type="similarity">
    <text evidence="8 9">Belongs to the class I-like SAM-binding methyltransferase superfamily. TrmB family.</text>
</comment>
<evidence type="ECO:0000256" key="8">
    <source>
        <dbReference type="ARBA" id="ARBA00060767"/>
    </source>
</evidence>
<dbReference type="PROSITE" id="PS51625">
    <property type="entry name" value="SAM_MT_TRMB"/>
    <property type="match status" value="1"/>
</dbReference>
<dbReference type="Gene3D" id="3.40.50.150">
    <property type="entry name" value="Vaccinia Virus protein VP39"/>
    <property type="match status" value="1"/>
</dbReference>
<comment type="catalytic activity">
    <reaction evidence="1 9">
        <text>guanosine(46) in tRNA + S-adenosyl-L-methionine = N(7)-methylguanosine(46) in tRNA + S-adenosyl-L-homocysteine</text>
        <dbReference type="Rhea" id="RHEA:42708"/>
        <dbReference type="Rhea" id="RHEA-COMP:10188"/>
        <dbReference type="Rhea" id="RHEA-COMP:10189"/>
        <dbReference type="ChEBI" id="CHEBI:57856"/>
        <dbReference type="ChEBI" id="CHEBI:59789"/>
        <dbReference type="ChEBI" id="CHEBI:74269"/>
        <dbReference type="ChEBI" id="CHEBI:74480"/>
        <dbReference type="EC" id="2.1.1.33"/>
    </reaction>
</comment>
<evidence type="ECO:0000256" key="4">
    <source>
        <dbReference type="ARBA" id="ARBA00022679"/>
    </source>
</evidence>
<keyword evidence="6 9" id="KW-0819">tRNA processing</keyword>
<reference evidence="10 11" key="1">
    <citation type="submission" date="2013-08" db="EMBL/GenBank/DDBJ databases">
        <authorList>
            <person name="Stouthamer R."/>
            <person name="Nunney L."/>
        </authorList>
    </citation>
    <scope>NUCLEOTIDE SEQUENCE [LARGE SCALE GENOMIC DNA]</scope>
    <source>
        <strain evidence="11">ann-1</strain>
    </source>
</reference>
<dbReference type="InterPro" id="IPR029063">
    <property type="entry name" value="SAM-dependent_MTases_sf"/>
</dbReference>
<keyword evidence="4 9" id="KW-0808">Transferase</keyword>
<feature type="binding site" evidence="9">
    <location>
        <begin position="223"/>
        <end position="226"/>
    </location>
    <ligand>
        <name>substrate</name>
    </ligand>
</feature>
<dbReference type="InterPro" id="IPR055361">
    <property type="entry name" value="tRNA_methyltr_TrmB_bact"/>
</dbReference>
<dbReference type="RefSeq" id="WP_020851218.1">
    <property type="nucleotide sequence ID" value="NZ_CP006696.1"/>
</dbReference>
<dbReference type="Proteomes" id="UP000027215">
    <property type="component" value="Chromosome"/>
</dbReference>
<feature type="binding site" evidence="9">
    <location>
        <position position="186"/>
    </location>
    <ligand>
        <name>substrate</name>
    </ligand>
</feature>
<dbReference type="AlphaFoldDB" id="A0A060H670"/>
<dbReference type="Pfam" id="PF02390">
    <property type="entry name" value="Methyltransf_4"/>
    <property type="match status" value="1"/>
</dbReference>
<evidence type="ECO:0000313" key="11">
    <source>
        <dbReference type="Proteomes" id="UP000027215"/>
    </source>
</evidence>